<proteinExistence type="inferred from homology"/>
<keyword evidence="7" id="KW-1185">Reference proteome</keyword>
<accession>A0ABX0J3G2</accession>
<comment type="similarity">
    <text evidence="1">Belongs to the glycosyltransferase 2 family.</text>
</comment>
<comment type="caution">
    <text evidence="6">The sequence shown here is derived from an EMBL/GenBank/DDBJ whole genome shotgun (WGS) entry which is preliminary data.</text>
</comment>
<dbReference type="InterPro" id="IPR050834">
    <property type="entry name" value="Glycosyltransf_2"/>
</dbReference>
<feature type="region of interest" description="Disordered" evidence="4">
    <location>
        <begin position="1"/>
        <end position="20"/>
    </location>
</feature>
<dbReference type="Proteomes" id="UP001165962">
    <property type="component" value="Unassembled WGS sequence"/>
</dbReference>
<dbReference type="Pfam" id="PF00535">
    <property type="entry name" value="Glycos_transf_2"/>
    <property type="match status" value="1"/>
</dbReference>
<feature type="domain" description="Glycosyltransferase 2-like" evidence="5">
    <location>
        <begin position="35"/>
        <end position="186"/>
    </location>
</feature>
<name>A0ABX0J3G2_9BACL</name>
<keyword evidence="2" id="KW-0328">Glycosyltransferase</keyword>
<protein>
    <submittedName>
        <fullName evidence="6">Glycosyltransferase family 2 protein</fullName>
    </submittedName>
</protein>
<dbReference type="PANTHER" id="PTHR43685:SF5">
    <property type="entry name" value="GLYCOSYLTRANSFERASE EPSE-RELATED"/>
    <property type="match status" value="1"/>
</dbReference>
<evidence type="ECO:0000313" key="7">
    <source>
        <dbReference type="Proteomes" id="UP001165962"/>
    </source>
</evidence>
<keyword evidence="3" id="KW-0808">Transferase</keyword>
<dbReference type="InterPro" id="IPR029044">
    <property type="entry name" value="Nucleotide-diphossugar_trans"/>
</dbReference>
<evidence type="ECO:0000313" key="6">
    <source>
        <dbReference type="EMBL" id="NHN30198.1"/>
    </source>
</evidence>
<dbReference type="EMBL" id="JAAOIW010000003">
    <property type="protein sequence ID" value="NHN30198.1"/>
    <property type="molecule type" value="Genomic_DNA"/>
</dbReference>
<reference evidence="6" key="1">
    <citation type="submission" date="2020-03" db="EMBL/GenBank/DDBJ databases">
        <title>Draft sequencing of Paenibacilllus sp. S3N08.</title>
        <authorList>
            <person name="Kim D.-U."/>
        </authorList>
    </citation>
    <scope>NUCLEOTIDE SEQUENCE</scope>
    <source>
        <strain evidence="6">S3N08</strain>
    </source>
</reference>
<dbReference type="CDD" id="cd00761">
    <property type="entry name" value="Glyco_tranf_GTA_type"/>
    <property type="match status" value="1"/>
</dbReference>
<evidence type="ECO:0000256" key="4">
    <source>
        <dbReference type="SAM" id="MobiDB-lite"/>
    </source>
</evidence>
<dbReference type="RefSeq" id="WP_166148956.1">
    <property type="nucleotide sequence ID" value="NZ_JAAOIW010000003.1"/>
</dbReference>
<evidence type="ECO:0000256" key="3">
    <source>
        <dbReference type="ARBA" id="ARBA00022679"/>
    </source>
</evidence>
<sequence length="293" mass="34924">MAGNEDGNKYQNETTNEDPVEKELTVMKHRNPLITVVIPTYNRAKYIRRGIESVLRQTCKRWKMLIVDDGSKDGTKKVISRYLSDPRIRYVRLKKNRGVCFTLNHALKLVDTKYFSQLDADDWYEPNTLETCLKKMKRSSRRVAVVYGHERVWKAKRGGKIKYLETKKKRSIRGKYDFIKFHPMIYPRFYRTKALRAVGGWSRKVPQRGRFAEDRQILLKLAGRYKFKATHKSLYNRLNHSNNISRSKNRHKYANVTRYLYNRALKRWGNVYKAKFVWVNGRLKVGKLIKRKR</sequence>
<gene>
    <name evidence="6" type="ORF">G9U52_10170</name>
</gene>
<organism evidence="6 7">
    <name type="scientific">Paenibacillus agricola</name>
    <dbReference type="NCBI Taxonomy" id="2716264"/>
    <lineage>
        <taxon>Bacteria</taxon>
        <taxon>Bacillati</taxon>
        <taxon>Bacillota</taxon>
        <taxon>Bacilli</taxon>
        <taxon>Bacillales</taxon>
        <taxon>Paenibacillaceae</taxon>
        <taxon>Paenibacillus</taxon>
    </lineage>
</organism>
<evidence type="ECO:0000256" key="2">
    <source>
        <dbReference type="ARBA" id="ARBA00022676"/>
    </source>
</evidence>
<dbReference type="InterPro" id="IPR001173">
    <property type="entry name" value="Glyco_trans_2-like"/>
</dbReference>
<dbReference type="Gene3D" id="3.90.550.10">
    <property type="entry name" value="Spore Coat Polysaccharide Biosynthesis Protein SpsA, Chain A"/>
    <property type="match status" value="1"/>
</dbReference>
<evidence type="ECO:0000256" key="1">
    <source>
        <dbReference type="ARBA" id="ARBA00006739"/>
    </source>
</evidence>
<dbReference type="SUPFAM" id="SSF53448">
    <property type="entry name" value="Nucleotide-diphospho-sugar transferases"/>
    <property type="match status" value="1"/>
</dbReference>
<dbReference type="PANTHER" id="PTHR43685">
    <property type="entry name" value="GLYCOSYLTRANSFERASE"/>
    <property type="match status" value="1"/>
</dbReference>
<evidence type="ECO:0000259" key="5">
    <source>
        <dbReference type="Pfam" id="PF00535"/>
    </source>
</evidence>